<name>A0ACB9SJV2_HOLOL</name>
<reference evidence="1" key="1">
    <citation type="submission" date="2022-04" db="EMBL/GenBank/DDBJ databases">
        <title>Chromosome-scale genome assembly of Holotrichia oblita Faldermann.</title>
        <authorList>
            <person name="Rongchong L."/>
        </authorList>
    </citation>
    <scope>NUCLEOTIDE SEQUENCE</scope>
    <source>
        <strain evidence="1">81SQS9</strain>
    </source>
</reference>
<keyword evidence="1" id="KW-0804">Transcription</keyword>
<proteinExistence type="predicted"/>
<dbReference type="Proteomes" id="UP001056778">
    <property type="component" value="Chromosome 9"/>
</dbReference>
<keyword evidence="1" id="KW-0240">DNA-directed RNA polymerase</keyword>
<evidence type="ECO:0000313" key="1">
    <source>
        <dbReference type="EMBL" id="KAI4455623.1"/>
    </source>
</evidence>
<dbReference type="EMBL" id="CM043023">
    <property type="protein sequence ID" value="KAI4455623.1"/>
    <property type="molecule type" value="Genomic_DNA"/>
</dbReference>
<evidence type="ECO:0000313" key="2">
    <source>
        <dbReference type="Proteomes" id="UP001056778"/>
    </source>
</evidence>
<organism evidence="1 2">
    <name type="scientific">Holotrichia oblita</name>
    <name type="common">Chafer beetle</name>
    <dbReference type="NCBI Taxonomy" id="644536"/>
    <lineage>
        <taxon>Eukaryota</taxon>
        <taxon>Metazoa</taxon>
        <taxon>Ecdysozoa</taxon>
        <taxon>Arthropoda</taxon>
        <taxon>Hexapoda</taxon>
        <taxon>Insecta</taxon>
        <taxon>Pterygota</taxon>
        <taxon>Neoptera</taxon>
        <taxon>Endopterygota</taxon>
        <taxon>Coleoptera</taxon>
        <taxon>Polyphaga</taxon>
        <taxon>Scarabaeiformia</taxon>
        <taxon>Scarabaeidae</taxon>
        <taxon>Melolonthinae</taxon>
        <taxon>Holotrichia</taxon>
    </lineage>
</organism>
<protein>
    <submittedName>
        <fullName evidence="1">Dna-directed rna polymerases i ii and iii subunit rpabc2</fullName>
    </submittedName>
</protein>
<accession>A0ACB9SJV2</accession>
<gene>
    <name evidence="1" type="ORF">MML48_9g00011488</name>
</gene>
<keyword evidence="2" id="KW-1185">Reference proteome</keyword>
<sequence>MNETGGGPSREPQLNEYERKTLGPTFFKGVGVQELVFFTIRIKTDADAKERQTVRSFYFEKGGMKIRICQAFFLKTLAISNGSLINAFQNKNSSGVYAEEDKRGKHRPINKTSDDQISKIKQHIGSFSITESHYD</sequence>
<comment type="caution">
    <text evidence="1">The sequence shown here is derived from an EMBL/GenBank/DDBJ whole genome shotgun (WGS) entry which is preliminary data.</text>
</comment>